<reference evidence="2 3" key="1">
    <citation type="journal article" date="2015" name="Fungal Genet. Biol.">
        <title>Evolution of novel wood decay mechanisms in Agaricales revealed by the genome sequences of Fistulina hepatica and Cylindrobasidium torrendii.</title>
        <authorList>
            <person name="Floudas D."/>
            <person name="Held B.W."/>
            <person name="Riley R."/>
            <person name="Nagy L.G."/>
            <person name="Koehler G."/>
            <person name="Ransdell A.S."/>
            <person name="Younus H."/>
            <person name="Chow J."/>
            <person name="Chiniquy J."/>
            <person name="Lipzen A."/>
            <person name="Tritt A."/>
            <person name="Sun H."/>
            <person name="Haridas S."/>
            <person name="LaButti K."/>
            <person name="Ohm R.A."/>
            <person name="Kues U."/>
            <person name="Blanchette R.A."/>
            <person name="Grigoriev I.V."/>
            <person name="Minto R.E."/>
            <person name="Hibbett D.S."/>
        </authorList>
    </citation>
    <scope>NUCLEOTIDE SEQUENCE [LARGE SCALE GENOMIC DNA]</scope>
    <source>
        <strain evidence="2 3">FP15055 ss-10</strain>
    </source>
</reference>
<evidence type="ECO:0000313" key="3">
    <source>
        <dbReference type="Proteomes" id="UP000054007"/>
    </source>
</evidence>
<proteinExistence type="predicted"/>
<dbReference type="OrthoDB" id="6132182at2759"/>
<dbReference type="InterPro" id="IPR008922">
    <property type="entry name" value="Di-copper_centre_dom_sf"/>
</dbReference>
<dbReference type="SUPFAM" id="SSF48056">
    <property type="entry name" value="Di-copper centre-containing domain"/>
    <property type="match status" value="1"/>
</dbReference>
<feature type="domain" description="Tyrosinase copper-binding" evidence="1">
    <location>
        <begin position="45"/>
        <end position="62"/>
    </location>
</feature>
<evidence type="ECO:0000259" key="1">
    <source>
        <dbReference type="PROSITE" id="PS00497"/>
    </source>
</evidence>
<dbReference type="EMBL" id="KN880500">
    <property type="protein sequence ID" value="KIY68548.1"/>
    <property type="molecule type" value="Genomic_DNA"/>
</dbReference>
<dbReference type="Gene3D" id="1.10.1280.10">
    <property type="entry name" value="Di-copper center containing domain from catechol oxidase"/>
    <property type="match status" value="2"/>
</dbReference>
<dbReference type="Proteomes" id="UP000054007">
    <property type="component" value="Unassembled WGS sequence"/>
</dbReference>
<organism evidence="2 3">
    <name type="scientific">Cylindrobasidium torrendii FP15055 ss-10</name>
    <dbReference type="NCBI Taxonomy" id="1314674"/>
    <lineage>
        <taxon>Eukaryota</taxon>
        <taxon>Fungi</taxon>
        <taxon>Dikarya</taxon>
        <taxon>Basidiomycota</taxon>
        <taxon>Agaricomycotina</taxon>
        <taxon>Agaricomycetes</taxon>
        <taxon>Agaricomycetidae</taxon>
        <taxon>Agaricales</taxon>
        <taxon>Marasmiineae</taxon>
        <taxon>Physalacriaceae</taxon>
        <taxon>Cylindrobasidium</taxon>
    </lineage>
</organism>
<dbReference type="PROSITE" id="PS00497">
    <property type="entry name" value="TYROSINASE_1"/>
    <property type="match status" value="1"/>
</dbReference>
<evidence type="ECO:0000313" key="2">
    <source>
        <dbReference type="EMBL" id="KIY68548.1"/>
    </source>
</evidence>
<dbReference type="Pfam" id="PF00264">
    <property type="entry name" value="Tyrosinase"/>
    <property type="match status" value="1"/>
</dbReference>
<dbReference type="GO" id="GO:0016491">
    <property type="term" value="F:oxidoreductase activity"/>
    <property type="evidence" value="ECO:0007669"/>
    <property type="project" value="InterPro"/>
</dbReference>
<name>A0A0D7BDG3_9AGAR</name>
<dbReference type="InterPro" id="IPR002227">
    <property type="entry name" value="Tyrosinase_Cu-bd"/>
</dbReference>
<dbReference type="AlphaFoldDB" id="A0A0D7BDG3"/>
<gene>
    <name evidence="2" type="ORF">CYLTODRAFT_453428</name>
</gene>
<sequence>MEKEQTDEKSFFAVGGIHGLPYEPWNDNVKQVNDSEDRWQGYCSHGTVLFPTFHRPYVFLIEQFLQAEAISIAEQYPSELKHEYKEAAQKLRQPFWDWASQSVPPPEVISLEEVEIVTPDGEEASTQSSCCTMPTWIACFLCGSALHPGKWVTPGNSKYGTRTIPPNSIVDINTDLVPFWNSYTTYWTSAGLTQVHNTGYKYPEFKDVGIYDTEALVRTKILEKVNALYGPSELLAMGDGLLDWAIHVQVNQYDDALGGKLVFRPPFKFSARSRTANPEEEDWFCRAELLLTLVQSTAFVNRVLH</sequence>
<keyword evidence="3" id="KW-1185">Reference proteome</keyword>
<accession>A0A0D7BDG3</accession>
<protein>
    <recommendedName>
        <fullName evidence="1">Tyrosinase copper-binding domain-containing protein</fullName>
    </recommendedName>
</protein>
<dbReference type="STRING" id="1314674.A0A0D7BDG3"/>